<protein>
    <submittedName>
        <fullName evidence="2">Uncharacterized protein</fullName>
    </submittedName>
</protein>
<evidence type="ECO:0000313" key="2">
    <source>
        <dbReference type="EMBL" id="RUS70432.1"/>
    </source>
</evidence>
<comment type="caution">
    <text evidence="2">The sequence shown here is derived from an EMBL/GenBank/DDBJ whole genome shotgun (WGS) entry which is preliminary data.</text>
</comment>
<dbReference type="EMBL" id="RQTK01001410">
    <property type="protein sequence ID" value="RUS70432.1"/>
    <property type="molecule type" value="Genomic_DNA"/>
</dbReference>
<organism evidence="2 3">
    <name type="scientific">Elysia chlorotica</name>
    <name type="common">Eastern emerald elysia</name>
    <name type="synonym">Sea slug</name>
    <dbReference type="NCBI Taxonomy" id="188477"/>
    <lineage>
        <taxon>Eukaryota</taxon>
        <taxon>Metazoa</taxon>
        <taxon>Spiralia</taxon>
        <taxon>Lophotrochozoa</taxon>
        <taxon>Mollusca</taxon>
        <taxon>Gastropoda</taxon>
        <taxon>Heterobranchia</taxon>
        <taxon>Euthyneura</taxon>
        <taxon>Panpulmonata</taxon>
        <taxon>Sacoglossa</taxon>
        <taxon>Placobranchoidea</taxon>
        <taxon>Plakobranchidae</taxon>
        <taxon>Elysia</taxon>
    </lineage>
</organism>
<evidence type="ECO:0000256" key="1">
    <source>
        <dbReference type="SAM" id="Phobius"/>
    </source>
</evidence>
<dbReference type="Proteomes" id="UP000271974">
    <property type="component" value="Unassembled WGS sequence"/>
</dbReference>
<accession>A0A433SMM6</accession>
<feature type="transmembrane region" description="Helical" evidence="1">
    <location>
        <begin position="16"/>
        <end position="44"/>
    </location>
</feature>
<dbReference type="AlphaFoldDB" id="A0A433SMM6"/>
<name>A0A433SMM6_ELYCH</name>
<sequence>MIIGVVVLVGMMVETMMAVVVEVMFAVMAVVMMARLVIVVAMVVEMMIMSIKLISGGSNSISSSKLLIITPGCGRSHSSHSNSGNGRTLVNENTIKVIPPV</sequence>
<keyword evidence="1" id="KW-0812">Transmembrane</keyword>
<keyword evidence="1" id="KW-1133">Transmembrane helix</keyword>
<gene>
    <name evidence="2" type="ORF">EGW08_021808</name>
</gene>
<evidence type="ECO:0000313" key="3">
    <source>
        <dbReference type="Proteomes" id="UP000271974"/>
    </source>
</evidence>
<keyword evidence="3" id="KW-1185">Reference proteome</keyword>
<keyword evidence="1" id="KW-0472">Membrane</keyword>
<proteinExistence type="predicted"/>
<reference evidence="2 3" key="1">
    <citation type="submission" date="2019-01" db="EMBL/GenBank/DDBJ databases">
        <title>A draft genome assembly of the solar-powered sea slug Elysia chlorotica.</title>
        <authorList>
            <person name="Cai H."/>
            <person name="Li Q."/>
            <person name="Fang X."/>
            <person name="Li J."/>
            <person name="Curtis N.E."/>
            <person name="Altenburger A."/>
            <person name="Shibata T."/>
            <person name="Feng M."/>
            <person name="Maeda T."/>
            <person name="Schwartz J.A."/>
            <person name="Shigenobu S."/>
            <person name="Lundholm N."/>
            <person name="Nishiyama T."/>
            <person name="Yang H."/>
            <person name="Hasebe M."/>
            <person name="Li S."/>
            <person name="Pierce S.K."/>
            <person name="Wang J."/>
        </authorList>
    </citation>
    <scope>NUCLEOTIDE SEQUENCE [LARGE SCALE GENOMIC DNA]</scope>
    <source>
        <strain evidence="2">EC2010</strain>
        <tissue evidence="2">Whole organism of an adult</tissue>
    </source>
</reference>